<dbReference type="Proteomes" id="UP000003844">
    <property type="component" value="Unassembled WGS sequence"/>
</dbReference>
<dbReference type="HOGENOM" id="CLU_048092_0_0_10"/>
<feature type="domain" description="Glycoside-hydrolase family GH114 TIM-barrel" evidence="1">
    <location>
        <begin position="179"/>
        <end position="296"/>
    </location>
</feature>
<reference evidence="3" key="1">
    <citation type="journal article" date="2012" name="Stand. Genomic Sci.">
        <title>Genome sequence of the Antarctic rhodopsins-containing flavobacterium Gillisia limnaea type strain (R-8282(T)).</title>
        <authorList>
            <person name="Riedel T."/>
            <person name="Held B."/>
            <person name="Nolan M."/>
            <person name="Lucas S."/>
            <person name="Lapidus A."/>
            <person name="Tice H."/>
            <person name="Del Rio T.G."/>
            <person name="Cheng J.F."/>
            <person name="Han C."/>
            <person name="Tapia R."/>
            <person name="Goodwin L.A."/>
            <person name="Pitluck S."/>
            <person name="Liolios K."/>
            <person name="Mavromatis K."/>
            <person name="Pagani I."/>
            <person name="Ivanova N."/>
            <person name="Mikhailova N."/>
            <person name="Pati A."/>
            <person name="Chen A."/>
            <person name="Palaniappan K."/>
            <person name="Land M."/>
            <person name="Rohde M."/>
            <person name="Tindall B.J."/>
            <person name="Detter J.C."/>
            <person name="Goker M."/>
            <person name="Bristow J."/>
            <person name="Eisen J.A."/>
            <person name="Markowitz V."/>
            <person name="Hugenholtz P."/>
            <person name="Kyrpides N.C."/>
            <person name="Klenk H.P."/>
            <person name="Woyke T."/>
        </authorList>
    </citation>
    <scope>NUCLEOTIDE SEQUENCE [LARGE SCALE GENOMIC DNA]</scope>
    <source>
        <strain evidence="3">DSM 15749 / LMG 21470 / R-8282</strain>
    </source>
</reference>
<dbReference type="PANTHER" id="PTHR35882:SF3">
    <property type="entry name" value="GLYCOSIDE-HYDROLASE FAMILY GH114 TIM-BARREL DOMAIN-CONTAINING PROTEIN"/>
    <property type="match status" value="1"/>
</dbReference>
<dbReference type="InterPro" id="IPR017853">
    <property type="entry name" value="GH"/>
</dbReference>
<dbReference type="InterPro" id="IPR016062">
    <property type="entry name" value="TM1410-rel"/>
</dbReference>
<name>H2BR58_GILLR</name>
<proteinExistence type="predicted"/>
<keyword evidence="3" id="KW-1185">Reference proteome</keyword>
<dbReference type="STRING" id="865937.Gilli_0227"/>
<protein>
    <recommendedName>
        <fullName evidence="1">Glycoside-hydrolase family GH114 TIM-barrel domain-containing protein</fullName>
    </recommendedName>
</protein>
<evidence type="ECO:0000313" key="2">
    <source>
        <dbReference type="EMBL" id="EHQ04377.1"/>
    </source>
</evidence>
<dbReference type="AlphaFoldDB" id="H2BR58"/>
<dbReference type="InterPro" id="IPR013785">
    <property type="entry name" value="Aldolase_TIM"/>
</dbReference>
<dbReference type="PANTHER" id="PTHR35882">
    <property type="entry name" value="PELA"/>
    <property type="match status" value="1"/>
</dbReference>
<dbReference type="SUPFAM" id="SSF51445">
    <property type="entry name" value="(Trans)glycosidases"/>
    <property type="match status" value="2"/>
</dbReference>
<dbReference type="RefSeq" id="WP_006987269.1">
    <property type="nucleotide sequence ID" value="NZ_JH594605.1"/>
</dbReference>
<gene>
    <name evidence="2" type="ORF">Gilli_0227</name>
</gene>
<dbReference type="Pfam" id="PF03537">
    <property type="entry name" value="Glyco_hydro_114"/>
    <property type="match status" value="1"/>
</dbReference>
<dbReference type="EMBL" id="JH594605">
    <property type="protein sequence ID" value="EHQ04377.1"/>
    <property type="molecule type" value="Genomic_DNA"/>
</dbReference>
<dbReference type="Gene3D" id="3.20.20.70">
    <property type="entry name" value="Aldolase class I"/>
    <property type="match status" value="2"/>
</dbReference>
<sequence>MENKNYRKEMRDFVIDISKTAKAKNPNFIVIPQNGVELILKNTSNQKLFALDYLDAIDALAQEDLFFGYPKMNDTTPFSDNLYLSTYLHLAKSKGKEVLVTDYCSSLNLINTSYKLNEESDFISFAAPTRDLNQIPNYPVYKENRSNITTLSEAQNFLYLINFSEYSSKQDLISELKITNYDIIILDLFFEGKAFTKEEIRQLKLKKNGCSRLVIAYMSIGEAEDYRYYWKNSWELNYPEWIVEENPDWEGNFKVTYWNEEWKKIIYASENAYLSKILDSCFDGVYLDIIDGFQYFEDNF</sequence>
<dbReference type="InterPro" id="IPR004352">
    <property type="entry name" value="GH114_TIM-barrel"/>
</dbReference>
<organism evidence="2 3">
    <name type="scientific">Gillisia limnaea (strain DSM 15749 / LMG 21470 / R-8282)</name>
    <dbReference type="NCBI Taxonomy" id="865937"/>
    <lineage>
        <taxon>Bacteria</taxon>
        <taxon>Pseudomonadati</taxon>
        <taxon>Bacteroidota</taxon>
        <taxon>Flavobacteriia</taxon>
        <taxon>Flavobacteriales</taxon>
        <taxon>Flavobacteriaceae</taxon>
        <taxon>Gillisia</taxon>
    </lineage>
</organism>
<dbReference type="PRINTS" id="PR01545">
    <property type="entry name" value="THEMAYE10DUF"/>
</dbReference>
<accession>H2BR58</accession>
<evidence type="ECO:0000313" key="3">
    <source>
        <dbReference type="Proteomes" id="UP000003844"/>
    </source>
</evidence>
<evidence type="ECO:0000259" key="1">
    <source>
        <dbReference type="Pfam" id="PF03537"/>
    </source>
</evidence>
<dbReference type="eggNOG" id="COG2342">
    <property type="taxonomic scope" value="Bacteria"/>
</dbReference>